<evidence type="ECO:0000313" key="3">
    <source>
        <dbReference type="EMBL" id="KAE9294748.1"/>
    </source>
</evidence>
<keyword evidence="5" id="KW-1185">Reference proteome</keyword>
<dbReference type="OrthoDB" id="27483at2759"/>
<evidence type="ECO:0000313" key="6">
    <source>
        <dbReference type="Proteomes" id="UP000437068"/>
    </source>
</evidence>
<reference evidence="5 6" key="1">
    <citation type="submission" date="2018-08" db="EMBL/GenBank/DDBJ databases">
        <title>Genomic investigation of the strawberry pathogen Phytophthora fragariae indicates pathogenicity is determined by transcriptional variation in three key races.</title>
        <authorList>
            <person name="Adams T.M."/>
            <person name="Armitage A.D."/>
            <person name="Sobczyk M.K."/>
            <person name="Bates H.J."/>
            <person name="Dunwell J.M."/>
            <person name="Nellist C.F."/>
            <person name="Harrison R.J."/>
        </authorList>
    </citation>
    <scope>NUCLEOTIDE SEQUENCE [LARGE SCALE GENOMIC DNA]</scope>
    <source>
        <strain evidence="3 6">A4</strain>
        <strain evidence="2 5">NOV-27</strain>
        <strain evidence="4 8">NOV-77</strain>
        <strain evidence="1 7">SCRP245</strain>
    </source>
</reference>
<dbReference type="EMBL" id="QXGE01001292">
    <property type="protein sequence ID" value="KAE9294748.1"/>
    <property type="molecule type" value="Genomic_DNA"/>
</dbReference>
<dbReference type="Proteomes" id="UP000486351">
    <property type="component" value="Unassembled WGS sequence"/>
</dbReference>
<dbReference type="AlphaFoldDB" id="A0A6A4CT36"/>
<dbReference type="Proteomes" id="UP000437068">
    <property type="component" value="Unassembled WGS sequence"/>
</dbReference>
<dbReference type="Proteomes" id="UP000460718">
    <property type="component" value="Unassembled WGS sequence"/>
</dbReference>
<accession>A0A6A4CT36</accession>
<evidence type="ECO:0000313" key="5">
    <source>
        <dbReference type="Proteomes" id="UP000433483"/>
    </source>
</evidence>
<proteinExistence type="predicted"/>
<name>A0A6A4CT36_9STRA</name>
<dbReference type="PANTHER" id="PTHR33099">
    <property type="entry name" value="FE2OG DIOXYGENASE DOMAIN-CONTAINING PROTEIN"/>
    <property type="match status" value="1"/>
</dbReference>
<organism evidence="3 6">
    <name type="scientific">Phytophthora fragariae</name>
    <dbReference type="NCBI Taxonomy" id="53985"/>
    <lineage>
        <taxon>Eukaryota</taxon>
        <taxon>Sar</taxon>
        <taxon>Stramenopiles</taxon>
        <taxon>Oomycota</taxon>
        <taxon>Peronosporomycetes</taxon>
        <taxon>Peronosporales</taxon>
        <taxon>Peronosporaceae</taxon>
        <taxon>Phytophthora</taxon>
    </lineage>
</organism>
<evidence type="ECO:0000313" key="2">
    <source>
        <dbReference type="EMBL" id="KAE9194031.1"/>
    </source>
</evidence>
<dbReference type="EMBL" id="QXGB01001257">
    <property type="protein sequence ID" value="KAE9194031.1"/>
    <property type="molecule type" value="Genomic_DNA"/>
</dbReference>
<dbReference type="EMBL" id="QXFW01001294">
    <property type="protein sequence ID" value="KAE8993084.1"/>
    <property type="molecule type" value="Genomic_DNA"/>
</dbReference>
<gene>
    <name evidence="3" type="ORF">PF001_g17628</name>
    <name evidence="2" type="ORF">PF005_g17847</name>
    <name evidence="4" type="ORF">PF008_g17254</name>
    <name evidence="1" type="ORF">PF011_g17274</name>
</gene>
<sequence>MMFYDSSEDEEEGDLWPFYSVGGPHDVLVPRGEAIREIGALLGRAGHGRAAFSFGGRAFMLPDLPGLNVKDVGHVSLPLLKRDTEELIEKGVGLGEKTWMVAGDQVEMKNCRWEEGMQTLTKLSAEKLGFKGVALELKMSRLLLFGEGGGMKKQRDVEETGRVIGTIVVLLPSKHSGGDLVVYEEGTKDKARYELGKCWVKQLLYRIMRYTLLVLVGRWRL</sequence>
<comment type="caution">
    <text evidence="3">The sequence shown here is derived from an EMBL/GenBank/DDBJ whole genome shotgun (WGS) entry which is preliminary data.</text>
</comment>
<evidence type="ECO:0000313" key="1">
    <source>
        <dbReference type="EMBL" id="KAE8993084.1"/>
    </source>
</evidence>
<protein>
    <submittedName>
        <fullName evidence="3">Uncharacterized protein</fullName>
    </submittedName>
</protein>
<evidence type="ECO:0000313" key="4">
    <source>
        <dbReference type="EMBL" id="KAE9323846.1"/>
    </source>
</evidence>
<dbReference type="PANTHER" id="PTHR33099:SF7">
    <property type="entry name" value="MYND-TYPE DOMAIN-CONTAINING PROTEIN"/>
    <property type="match status" value="1"/>
</dbReference>
<dbReference type="EMBL" id="QXFY01001234">
    <property type="protein sequence ID" value="KAE9323846.1"/>
    <property type="molecule type" value="Genomic_DNA"/>
</dbReference>
<evidence type="ECO:0000313" key="7">
    <source>
        <dbReference type="Proteomes" id="UP000460718"/>
    </source>
</evidence>
<evidence type="ECO:0000313" key="8">
    <source>
        <dbReference type="Proteomes" id="UP000486351"/>
    </source>
</evidence>
<dbReference type="Proteomes" id="UP000433483">
    <property type="component" value="Unassembled WGS sequence"/>
</dbReference>